<dbReference type="RefSeq" id="XP_023586974.1">
    <property type="nucleotide sequence ID" value="XM_023731206.1"/>
</dbReference>
<evidence type="ECO:0000313" key="3">
    <source>
        <dbReference type="RefSeq" id="XP_023586974.1"/>
    </source>
</evidence>
<feature type="compositionally biased region" description="Polar residues" evidence="1">
    <location>
        <begin position="65"/>
        <end position="76"/>
    </location>
</feature>
<protein>
    <submittedName>
        <fullName evidence="3">Coiled-coil domain-containing protein 195</fullName>
    </submittedName>
</protein>
<dbReference type="AlphaFoldDB" id="A0A2Y9R5L2"/>
<organism evidence="2 3">
    <name type="scientific">Trichechus manatus latirostris</name>
    <name type="common">Florida manatee</name>
    <dbReference type="NCBI Taxonomy" id="127582"/>
    <lineage>
        <taxon>Eukaryota</taxon>
        <taxon>Metazoa</taxon>
        <taxon>Chordata</taxon>
        <taxon>Craniata</taxon>
        <taxon>Vertebrata</taxon>
        <taxon>Euteleostomi</taxon>
        <taxon>Mammalia</taxon>
        <taxon>Eutheria</taxon>
        <taxon>Afrotheria</taxon>
        <taxon>Sirenia</taxon>
        <taxon>Trichechidae</taxon>
        <taxon>Trichechus</taxon>
    </lineage>
</organism>
<accession>A0A2Y9R5L2</accession>
<evidence type="ECO:0000256" key="1">
    <source>
        <dbReference type="SAM" id="MobiDB-lite"/>
    </source>
</evidence>
<feature type="compositionally biased region" description="Polar residues" evidence="1">
    <location>
        <begin position="28"/>
        <end position="40"/>
    </location>
</feature>
<feature type="region of interest" description="Disordered" evidence="1">
    <location>
        <begin position="28"/>
        <end position="76"/>
    </location>
</feature>
<gene>
    <name evidence="3" type="primary">CCDC195</name>
</gene>
<sequence length="210" mass="23123">MEANIKLMQVIQEMRTEINKLEKENQALQMKLSSSNQKTLGSGEESGDKRDEEATDIGNQGEAPAQSSDALPDSFSTVSAPALREHQGDVMIIRRYSISSSVLSFATIDPWKTGKKLPITGILKSQETVKSLVSSSVKKQDNEEKMFAADSYTGNSFSQRALPEHAFGCRDKIKTVSFLLPMDMSAYSKNSSSLKYSPNQTTNQLSTIVE</sequence>
<reference evidence="3" key="1">
    <citation type="submission" date="2025-08" db="UniProtKB">
        <authorList>
            <consortium name="RefSeq"/>
        </authorList>
    </citation>
    <scope>IDENTIFICATION</scope>
</reference>
<evidence type="ECO:0000313" key="2">
    <source>
        <dbReference type="Proteomes" id="UP000248480"/>
    </source>
</evidence>
<dbReference type="GeneID" id="111820553"/>
<dbReference type="KEGG" id="tmu:111820553"/>
<proteinExistence type="predicted"/>
<name>A0A2Y9R5L2_TRIMA</name>
<dbReference type="Proteomes" id="UP000248480">
    <property type="component" value="Unplaced"/>
</dbReference>
<keyword evidence="2" id="KW-1185">Reference proteome</keyword>
<dbReference type="CTD" id="110806281"/>
<dbReference type="InParanoid" id="A0A2Y9R5L2"/>
<dbReference type="STRING" id="127582.A0A2Y9R5L2"/>
<feature type="region of interest" description="Disordered" evidence="1">
    <location>
        <begin position="189"/>
        <end position="210"/>
    </location>
</feature>